<dbReference type="GO" id="GO:0003677">
    <property type="term" value="F:DNA binding"/>
    <property type="evidence" value="ECO:0007669"/>
    <property type="project" value="UniProtKB-KW"/>
</dbReference>
<evidence type="ECO:0000256" key="5">
    <source>
        <dbReference type="ARBA" id="ARBA00023163"/>
    </source>
</evidence>
<evidence type="ECO:0000259" key="8">
    <source>
        <dbReference type="PROSITE" id="PS51032"/>
    </source>
</evidence>
<evidence type="ECO:0000256" key="7">
    <source>
        <dbReference type="ARBA" id="ARBA00024343"/>
    </source>
</evidence>
<comment type="similarity">
    <text evidence="7">Belongs to the AP2/ERF transcription factor family. ERF subfamily.</text>
</comment>
<reference evidence="9 10" key="1">
    <citation type="submission" date="2019-12" db="EMBL/GenBank/DDBJ databases">
        <authorList>
            <person name="Jiao W.-B."/>
            <person name="Schneeberger K."/>
        </authorList>
    </citation>
    <scope>NUCLEOTIDE SEQUENCE [LARGE SCALE GENOMIC DNA]</scope>
    <source>
        <strain evidence="10">cv. C24</strain>
    </source>
</reference>
<dbReference type="GO" id="GO:0005634">
    <property type="term" value="C:nucleus"/>
    <property type="evidence" value="ECO:0007669"/>
    <property type="project" value="UniProtKB-SubCell"/>
</dbReference>
<dbReference type="PANTHER" id="PTHR31677:SF228">
    <property type="entry name" value="ETHYLENE-RESPONSIVE TRANSCRIPTION FACTOR 10-RELATED"/>
    <property type="match status" value="1"/>
</dbReference>
<dbReference type="SUPFAM" id="SSF54171">
    <property type="entry name" value="DNA-binding domain"/>
    <property type="match status" value="1"/>
</dbReference>
<keyword evidence="6" id="KW-0539">Nucleus</keyword>
<keyword evidence="4" id="KW-0238">DNA-binding</keyword>
<keyword evidence="5" id="KW-0804">Transcription</keyword>
<proteinExistence type="inferred from homology"/>
<keyword evidence="3" id="KW-0805">Transcription regulation</keyword>
<comment type="subcellular location">
    <subcellularLocation>
        <location evidence="1">Nucleus</location>
    </subcellularLocation>
</comment>
<evidence type="ECO:0000256" key="3">
    <source>
        <dbReference type="ARBA" id="ARBA00023015"/>
    </source>
</evidence>
<name>A0A5S9SFJ3_ARATH</name>
<dbReference type="PANTHER" id="PTHR31677">
    <property type="entry name" value="AP2 DOMAIN CLASS TRANSCRIPTION FACTOR"/>
    <property type="match status" value="1"/>
</dbReference>
<feature type="domain" description="AP2/ERF" evidence="8">
    <location>
        <begin position="52"/>
        <end position="109"/>
    </location>
</feature>
<evidence type="ECO:0000256" key="1">
    <source>
        <dbReference type="ARBA" id="ARBA00004123"/>
    </source>
</evidence>
<dbReference type="InterPro" id="IPR016177">
    <property type="entry name" value="DNA-bd_dom_sf"/>
</dbReference>
<dbReference type="EMBL" id="CACSHJ010000087">
    <property type="protein sequence ID" value="CAA0161979.1"/>
    <property type="molecule type" value="Genomic_DNA"/>
</dbReference>
<protein>
    <recommendedName>
        <fullName evidence="8">AP2/ERF domain-containing protein</fullName>
    </recommendedName>
</protein>
<dbReference type="SMART" id="SM00380">
    <property type="entry name" value="AP2"/>
    <property type="match status" value="1"/>
</dbReference>
<dbReference type="Gene3D" id="3.30.730.10">
    <property type="entry name" value="AP2/ERF domain"/>
    <property type="match status" value="1"/>
</dbReference>
<evidence type="ECO:0000256" key="4">
    <source>
        <dbReference type="ARBA" id="ARBA00023125"/>
    </source>
</evidence>
<organism evidence="9 10">
    <name type="scientific">Arabidopsis thaliana</name>
    <name type="common">Mouse-ear cress</name>
    <dbReference type="NCBI Taxonomy" id="3702"/>
    <lineage>
        <taxon>Eukaryota</taxon>
        <taxon>Viridiplantae</taxon>
        <taxon>Streptophyta</taxon>
        <taxon>Embryophyta</taxon>
        <taxon>Tracheophyta</taxon>
        <taxon>Spermatophyta</taxon>
        <taxon>Magnoliopsida</taxon>
        <taxon>eudicotyledons</taxon>
        <taxon>Gunneridae</taxon>
        <taxon>Pentapetalae</taxon>
        <taxon>rosids</taxon>
        <taxon>malvids</taxon>
        <taxon>Brassicales</taxon>
        <taxon>Brassicaceae</taxon>
        <taxon>Camelineae</taxon>
        <taxon>Arabidopsis</taxon>
    </lineage>
</organism>
<accession>A0A5S9SFJ3</accession>
<dbReference type="Proteomes" id="UP000434276">
    <property type="component" value="Unassembled WGS sequence"/>
</dbReference>
<evidence type="ECO:0000256" key="6">
    <source>
        <dbReference type="ARBA" id="ARBA00023242"/>
    </source>
</evidence>
<dbReference type="ExpressionAtlas" id="A0A5S9SFJ3">
    <property type="expression patterns" value="baseline and differential"/>
</dbReference>
<dbReference type="PROSITE" id="PS51032">
    <property type="entry name" value="AP2_ERF"/>
    <property type="match status" value="1"/>
</dbReference>
<dbReference type="GO" id="GO:0003700">
    <property type="term" value="F:DNA-binding transcription factor activity"/>
    <property type="evidence" value="ECO:0007669"/>
    <property type="project" value="InterPro"/>
</dbReference>
<gene>
    <name evidence="9" type="ORF">C24_LOCUS331</name>
</gene>
<evidence type="ECO:0000256" key="2">
    <source>
        <dbReference type="ARBA" id="ARBA00022745"/>
    </source>
</evidence>
<keyword evidence="2" id="KW-0936">Ethylene signaling pathway</keyword>
<evidence type="ECO:0000313" key="10">
    <source>
        <dbReference type="Proteomes" id="UP000434276"/>
    </source>
</evidence>
<dbReference type="PRINTS" id="PR00367">
    <property type="entry name" value="ETHRSPELEMNT"/>
</dbReference>
<dbReference type="InterPro" id="IPR001471">
    <property type="entry name" value="AP2/ERF_dom"/>
</dbReference>
<dbReference type="CDD" id="cd00018">
    <property type="entry name" value="AP2"/>
    <property type="match status" value="1"/>
</dbReference>
<dbReference type="GO" id="GO:0009873">
    <property type="term" value="P:ethylene-activated signaling pathway"/>
    <property type="evidence" value="ECO:0007669"/>
    <property type="project" value="UniProtKB-KW"/>
</dbReference>
<dbReference type="InterPro" id="IPR036955">
    <property type="entry name" value="AP2/ERF_dom_sf"/>
</dbReference>
<dbReference type="FunFam" id="3.30.730.10:FF:000001">
    <property type="entry name" value="Ethylene-responsive transcription factor 2"/>
    <property type="match status" value="1"/>
</dbReference>
<dbReference type="OrthoDB" id="1931494at2759"/>
<dbReference type="AlphaFoldDB" id="A0A5S9SFJ3"/>
<evidence type="ECO:0000313" key="9">
    <source>
        <dbReference type="EMBL" id="CAA0161979.1"/>
    </source>
</evidence>
<dbReference type="Pfam" id="PF00847">
    <property type="entry name" value="AP2"/>
    <property type="match status" value="1"/>
</dbReference>
<sequence>MTTEKENVTTAVAVKDGGEKSKEVSDKGVKKRKNVTKALAVNDGGEKSKEVRYRGVRRRPWGRYAAEIRDPVKKKRVWLGSFNTGEEAARAYDSAAIRFRGSKATTNFPLIGYYGISSATPVNNNLSETVSDENANLPLVGDDGNALASPVNNTLSETARDGTLPSDCHDMLSPGVAEAVAGFFLDLPEVIALKEELDRVCPDQFESIDMGLTIGPQTAVEEPETSSAVDCKLRMEPDLDLNASP</sequence>